<dbReference type="RefSeq" id="WP_344086058.1">
    <property type="nucleotide sequence ID" value="NZ_BAAAPO010000042.1"/>
</dbReference>
<organism evidence="2 3">
    <name type="scientific">Nostocoides veronense</name>
    <dbReference type="NCBI Taxonomy" id="330836"/>
    <lineage>
        <taxon>Bacteria</taxon>
        <taxon>Bacillati</taxon>
        <taxon>Actinomycetota</taxon>
        <taxon>Actinomycetes</taxon>
        <taxon>Micrococcales</taxon>
        <taxon>Intrasporangiaceae</taxon>
        <taxon>Nostocoides</taxon>
    </lineage>
</organism>
<keyword evidence="3" id="KW-1185">Reference proteome</keyword>
<evidence type="ECO:0000313" key="2">
    <source>
        <dbReference type="EMBL" id="GAA1800895.1"/>
    </source>
</evidence>
<sequence length="62" mass="6422">MTAETGLAVTALIAALYGVGFAVLPKFVDWPRSSRVYTMGGAALVAAAGLLLVLIPWMGDRA</sequence>
<keyword evidence="1" id="KW-0812">Transmembrane</keyword>
<keyword evidence="1" id="KW-1133">Transmembrane helix</keyword>
<gene>
    <name evidence="2" type="ORF">GCM10009811_25760</name>
</gene>
<reference evidence="3" key="1">
    <citation type="journal article" date="2019" name="Int. J. Syst. Evol. Microbiol.">
        <title>The Global Catalogue of Microorganisms (GCM) 10K type strain sequencing project: providing services to taxonomists for standard genome sequencing and annotation.</title>
        <authorList>
            <consortium name="The Broad Institute Genomics Platform"/>
            <consortium name="The Broad Institute Genome Sequencing Center for Infectious Disease"/>
            <person name="Wu L."/>
            <person name="Ma J."/>
        </authorList>
    </citation>
    <scope>NUCLEOTIDE SEQUENCE [LARGE SCALE GENOMIC DNA]</scope>
    <source>
        <strain evidence="3">JCM 15592</strain>
    </source>
</reference>
<protein>
    <submittedName>
        <fullName evidence="2">Uncharacterized protein</fullName>
    </submittedName>
</protein>
<evidence type="ECO:0000313" key="3">
    <source>
        <dbReference type="Proteomes" id="UP001499938"/>
    </source>
</evidence>
<feature type="transmembrane region" description="Helical" evidence="1">
    <location>
        <begin position="6"/>
        <end position="24"/>
    </location>
</feature>
<proteinExistence type="predicted"/>
<name>A0ABP4Y975_9MICO</name>
<keyword evidence="1" id="KW-0472">Membrane</keyword>
<dbReference type="EMBL" id="BAAAPO010000042">
    <property type="protein sequence ID" value="GAA1800895.1"/>
    <property type="molecule type" value="Genomic_DNA"/>
</dbReference>
<evidence type="ECO:0000256" key="1">
    <source>
        <dbReference type="SAM" id="Phobius"/>
    </source>
</evidence>
<feature type="transmembrane region" description="Helical" evidence="1">
    <location>
        <begin position="36"/>
        <end position="59"/>
    </location>
</feature>
<comment type="caution">
    <text evidence="2">The sequence shown here is derived from an EMBL/GenBank/DDBJ whole genome shotgun (WGS) entry which is preliminary data.</text>
</comment>
<accession>A0ABP4Y975</accession>
<dbReference type="Proteomes" id="UP001499938">
    <property type="component" value="Unassembled WGS sequence"/>
</dbReference>